<accession>A0A3P1Y1R4</accession>
<dbReference type="EMBL" id="RQYS01000002">
    <property type="protein sequence ID" value="RRD63053.1"/>
    <property type="molecule type" value="Genomic_DNA"/>
</dbReference>
<comment type="caution">
    <text evidence="3">The sequence shown here is derived from an EMBL/GenBank/DDBJ whole genome shotgun (WGS) entry which is preliminary data.</text>
</comment>
<dbReference type="PROSITE" id="PS00284">
    <property type="entry name" value="SERPIN"/>
    <property type="match status" value="1"/>
</dbReference>
<sequence length="407" mass="45789">MKTQWIGIGIMALMGACTSDHETPKPLTEAQPIVLKKAEKVEKDNAFAFDLLRTTRKHTTEANVFISPLSVSMALNMTLNGAAGTTADEMKTALRETGYTMEDINEYSRSLREALLKVDPSTTIGMANSIWYKQEASVKEPFIQANRTYYDAEVRAVDFSSPATLPAINGWCAKKTNNKITEVLDNIPEDAFMYLINAVYFKGIWMTRFKKSDTQRASFRKADGTTQEVNMMAQTSTLGYTTDERCRYLEMDYGNKAFSMIVMLPNEGKTTRDVIEQLDNKHWDVITKGIHPTQVSLRMPRFKTECKYQLEKKILPEMGMNVPFTTSADFSGITDIPIFISRVIHKTFVQVDEEGTEAAAVTVVETIKTSVDPSPVPFHIDRPFVFAIREKSTGVILFIGEIGEIKE</sequence>
<organism evidence="3 4">
    <name type="scientific">Tannerella forsythia</name>
    <name type="common">Bacteroides forsythus</name>
    <dbReference type="NCBI Taxonomy" id="28112"/>
    <lineage>
        <taxon>Bacteria</taxon>
        <taxon>Pseudomonadati</taxon>
        <taxon>Bacteroidota</taxon>
        <taxon>Bacteroidia</taxon>
        <taxon>Bacteroidales</taxon>
        <taxon>Tannerellaceae</taxon>
        <taxon>Tannerella</taxon>
    </lineage>
</organism>
<reference evidence="3 4" key="1">
    <citation type="submission" date="2018-11" db="EMBL/GenBank/DDBJ databases">
        <title>Genomes From Bacteria Associated with the Canine Oral Cavity: a Test Case for Automated Genome-Based Taxonomic Assignment.</title>
        <authorList>
            <person name="Coil D.A."/>
            <person name="Jospin G."/>
            <person name="Darling A.E."/>
            <person name="Wallis C."/>
            <person name="Davis I.J."/>
            <person name="Harris S."/>
            <person name="Eisen J.A."/>
            <person name="Holcombe L.J."/>
            <person name="O'Flynn C."/>
        </authorList>
    </citation>
    <scope>NUCLEOTIDE SEQUENCE [LARGE SCALE GENOMIC DNA]</scope>
    <source>
        <strain evidence="3 4">OH2617_COT-023</strain>
    </source>
</reference>
<dbReference type="GO" id="GO:0005615">
    <property type="term" value="C:extracellular space"/>
    <property type="evidence" value="ECO:0007669"/>
    <property type="project" value="InterPro"/>
</dbReference>
<dbReference type="InterPro" id="IPR042178">
    <property type="entry name" value="Serpin_sf_1"/>
</dbReference>
<dbReference type="CDD" id="cd19588">
    <property type="entry name" value="serpin_miropin-like"/>
    <property type="match status" value="1"/>
</dbReference>
<feature type="domain" description="Serpin" evidence="2">
    <location>
        <begin position="49"/>
        <end position="405"/>
    </location>
</feature>
<protein>
    <submittedName>
        <fullName evidence="3">Serpin family protein</fullName>
    </submittedName>
</protein>
<gene>
    <name evidence="3" type="ORF">EII40_00815</name>
</gene>
<dbReference type="RefSeq" id="WP_124750379.1">
    <property type="nucleotide sequence ID" value="NZ_RQYS01000002.1"/>
</dbReference>
<name>A0A3P1Y1R4_TANFO</name>
<dbReference type="PANTHER" id="PTHR11461:SF211">
    <property type="entry name" value="GH10112P-RELATED"/>
    <property type="match status" value="1"/>
</dbReference>
<dbReference type="AlphaFoldDB" id="A0A3P1Y1R4"/>
<dbReference type="InterPro" id="IPR000215">
    <property type="entry name" value="Serpin_fam"/>
</dbReference>
<dbReference type="InterPro" id="IPR042185">
    <property type="entry name" value="Serpin_sf_2"/>
</dbReference>
<evidence type="ECO:0000256" key="1">
    <source>
        <dbReference type="RuleBase" id="RU000411"/>
    </source>
</evidence>
<comment type="similarity">
    <text evidence="1">Belongs to the serpin family.</text>
</comment>
<dbReference type="Proteomes" id="UP000278609">
    <property type="component" value="Unassembled WGS sequence"/>
</dbReference>
<dbReference type="Gene3D" id="3.30.497.10">
    <property type="entry name" value="Antithrombin, subunit I, domain 2"/>
    <property type="match status" value="1"/>
</dbReference>
<evidence type="ECO:0000313" key="3">
    <source>
        <dbReference type="EMBL" id="RRD63053.1"/>
    </source>
</evidence>
<dbReference type="SMART" id="SM00093">
    <property type="entry name" value="SERPIN"/>
    <property type="match status" value="1"/>
</dbReference>
<dbReference type="InterPro" id="IPR023795">
    <property type="entry name" value="Serpin_CS"/>
</dbReference>
<dbReference type="Gene3D" id="2.30.39.10">
    <property type="entry name" value="Alpha-1-antitrypsin, domain 1"/>
    <property type="match status" value="1"/>
</dbReference>
<evidence type="ECO:0000259" key="2">
    <source>
        <dbReference type="SMART" id="SM00093"/>
    </source>
</evidence>
<dbReference type="OrthoDB" id="9764871at2"/>
<proteinExistence type="inferred from homology"/>
<dbReference type="PROSITE" id="PS51257">
    <property type="entry name" value="PROKAR_LIPOPROTEIN"/>
    <property type="match status" value="1"/>
</dbReference>
<dbReference type="InterPro" id="IPR036186">
    <property type="entry name" value="Serpin_sf"/>
</dbReference>
<dbReference type="InterPro" id="IPR023796">
    <property type="entry name" value="Serpin_dom"/>
</dbReference>
<dbReference type="Pfam" id="PF00079">
    <property type="entry name" value="Serpin"/>
    <property type="match status" value="1"/>
</dbReference>
<dbReference type="SUPFAM" id="SSF56574">
    <property type="entry name" value="Serpins"/>
    <property type="match status" value="1"/>
</dbReference>
<evidence type="ECO:0000313" key="4">
    <source>
        <dbReference type="Proteomes" id="UP000278609"/>
    </source>
</evidence>
<dbReference type="PANTHER" id="PTHR11461">
    <property type="entry name" value="SERINE PROTEASE INHIBITOR, SERPIN"/>
    <property type="match status" value="1"/>
</dbReference>
<dbReference type="GO" id="GO:0004867">
    <property type="term" value="F:serine-type endopeptidase inhibitor activity"/>
    <property type="evidence" value="ECO:0007669"/>
    <property type="project" value="InterPro"/>
</dbReference>